<evidence type="ECO:0000313" key="2">
    <source>
        <dbReference type="Ensembl" id="ENSSMRP00000016692.1"/>
    </source>
</evidence>
<feature type="region of interest" description="Disordered" evidence="1">
    <location>
        <begin position="393"/>
        <end position="442"/>
    </location>
</feature>
<evidence type="ECO:0000313" key="3">
    <source>
        <dbReference type="Proteomes" id="UP000694421"/>
    </source>
</evidence>
<feature type="region of interest" description="Disordered" evidence="1">
    <location>
        <begin position="469"/>
        <end position="495"/>
    </location>
</feature>
<dbReference type="InterPro" id="IPR010736">
    <property type="entry name" value="SHIPPO-rpt"/>
</dbReference>
<keyword evidence="3" id="KW-1185">Reference proteome</keyword>
<evidence type="ECO:0000256" key="1">
    <source>
        <dbReference type="SAM" id="MobiDB-lite"/>
    </source>
</evidence>
<protein>
    <submittedName>
        <fullName evidence="2">Sperm tail PG-rich repeat containing 2</fullName>
    </submittedName>
</protein>
<dbReference type="InterPro" id="IPR051291">
    <property type="entry name" value="CIMAP"/>
</dbReference>
<reference evidence="2" key="1">
    <citation type="submission" date="2025-08" db="UniProtKB">
        <authorList>
            <consortium name="Ensembl"/>
        </authorList>
    </citation>
    <scope>IDENTIFICATION</scope>
</reference>
<sequence>MYDRAPRTLTLTVGCTDSHLGPGAYELPSQGKRLRDSHAPFLSLASRGLQSISQNADSDLPGPGYYDIDKMQKSIKGGQSLQYREKRFKEIRTDTPGPGTYCQPPLLGQDICYVKRSSKVPAAQKVADNIKAFRKSEAPSIPSQGQSYGYEELEDGTLIKHNPPAVDSTLGPAYYQTTYNETYSTMKYKGVHFGNLTEKRHQFKPHEGPGPADYDVIQESAVHYENINIRKEDQRKYDLYIPRYHEVIVLQEEKKGVPGPGQYDIKSQFEKADSTAISESHHVPFLSLSQRFAPVKTSTPAPGTYNETRCALESLKKAAKTKNIPFGRTAVRFTQDYRLQKSPGPAFYNVLNYSIATQSFKKALLEKKKKGGFGSSVPRLLYLVKREAFHTPGPADYQVKESTEEPRKKKKQLSVFASATERIPAMSTEAPPPGSYDVQKSFEKSQCKSEYMPPRTAVAKRKHASFLSGTFRQGISKNEDNAPGPGSYNPEAYNSNVKSPSSVTTWVSKEERFKQAKDDTPGPGAYELSPLFRDTVLKRTFNATLNNPVVIQVDSSFYRPLTSKQELFCLASEQSIKQQKEALITDKK</sequence>
<dbReference type="GeneTree" id="ENSGT00390000001063"/>
<feature type="compositionally biased region" description="Basic and acidic residues" evidence="1">
    <location>
        <begin position="398"/>
        <end position="407"/>
    </location>
</feature>
<accession>A0A8D0C3M6</accession>
<dbReference type="Ensembl" id="ENSSMRT00000019525.1">
    <property type="protein sequence ID" value="ENSSMRP00000016692.1"/>
    <property type="gene ID" value="ENSSMRG00000013005.1"/>
</dbReference>
<proteinExistence type="predicted"/>
<dbReference type="Pfam" id="PF07004">
    <property type="entry name" value="SHIPPO-rpt"/>
    <property type="match status" value="5"/>
</dbReference>
<dbReference type="PANTHER" id="PTHR21580:SF60">
    <property type="entry name" value="SPERM-TAIL PG-RICH REPEAT-CONTAINING PROTEIN 2"/>
    <property type="match status" value="1"/>
</dbReference>
<organism evidence="2 3">
    <name type="scientific">Salvator merianae</name>
    <name type="common">Argentine black and white tegu</name>
    <name type="synonym">Tupinambis merianae</name>
    <dbReference type="NCBI Taxonomy" id="96440"/>
    <lineage>
        <taxon>Eukaryota</taxon>
        <taxon>Metazoa</taxon>
        <taxon>Chordata</taxon>
        <taxon>Craniata</taxon>
        <taxon>Vertebrata</taxon>
        <taxon>Euteleostomi</taxon>
        <taxon>Lepidosauria</taxon>
        <taxon>Squamata</taxon>
        <taxon>Bifurcata</taxon>
        <taxon>Unidentata</taxon>
        <taxon>Episquamata</taxon>
        <taxon>Laterata</taxon>
        <taxon>Teiioidea</taxon>
        <taxon>Teiidae</taxon>
        <taxon>Salvator</taxon>
    </lineage>
</organism>
<dbReference type="OMA" id="NDPRHAL"/>
<reference evidence="2" key="2">
    <citation type="submission" date="2025-09" db="UniProtKB">
        <authorList>
            <consortium name="Ensembl"/>
        </authorList>
    </citation>
    <scope>IDENTIFICATION</scope>
</reference>
<dbReference type="Proteomes" id="UP000694421">
    <property type="component" value="Unplaced"/>
</dbReference>
<dbReference type="PANTHER" id="PTHR21580">
    <property type="entry name" value="SHIPPO-1-RELATED"/>
    <property type="match status" value="1"/>
</dbReference>
<dbReference type="AlphaFoldDB" id="A0A8D0C3M6"/>
<name>A0A8D0C3M6_SALMN</name>